<dbReference type="GO" id="GO:0046872">
    <property type="term" value="F:metal ion binding"/>
    <property type="evidence" value="ECO:0007669"/>
    <property type="project" value="UniProtKB-KW"/>
</dbReference>
<dbReference type="OrthoDB" id="3941538at2759"/>
<keyword evidence="4" id="KW-1185">Reference proteome</keyword>
<feature type="binding site" evidence="1">
    <location>
        <position position="367"/>
    </location>
    <ligand>
        <name>Zn(2+)</name>
        <dbReference type="ChEBI" id="CHEBI:29105"/>
    </ligand>
</feature>
<name>A0A9D5D1V5_9LILI</name>
<feature type="region of interest" description="Disordered" evidence="2">
    <location>
        <begin position="105"/>
        <end position="128"/>
    </location>
</feature>
<gene>
    <name evidence="3" type="ORF">J5N97_011244</name>
</gene>
<evidence type="ECO:0008006" key="5">
    <source>
        <dbReference type="Google" id="ProtNLM"/>
    </source>
</evidence>
<dbReference type="EMBL" id="JAGGNH010000002">
    <property type="protein sequence ID" value="KAJ0982989.1"/>
    <property type="molecule type" value="Genomic_DNA"/>
</dbReference>
<dbReference type="Gene3D" id="1.10.340.30">
    <property type="entry name" value="Hypothetical protein, domain 2"/>
    <property type="match status" value="1"/>
</dbReference>
<feature type="binding site" evidence="1">
    <location>
        <position position="220"/>
    </location>
    <ligand>
        <name>Zn(2+)</name>
        <dbReference type="ChEBI" id="CHEBI:29105"/>
    </ligand>
</feature>
<dbReference type="SUPFAM" id="SSF48150">
    <property type="entry name" value="DNA-glycosylase"/>
    <property type="match status" value="1"/>
</dbReference>
<reference evidence="3" key="2">
    <citation type="journal article" date="2022" name="Hortic Res">
        <title>The genome of Dioscorea zingiberensis sheds light on the biosynthesis, origin and evolution of the medicinally important diosgenin saponins.</title>
        <authorList>
            <person name="Li Y."/>
            <person name="Tan C."/>
            <person name="Li Z."/>
            <person name="Guo J."/>
            <person name="Li S."/>
            <person name="Chen X."/>
            <person name="Wang C."/>
            <person name="Dai X."/>
            <person name="Yang H."/>
            <person name="Song W."/>
            <person name="Hou L."/>
            <person name="Xu J."/>
            <person name="Tong Z."/>
            <person name="Xu A."/>
            <person name="Yuan X."/>
            <person name="Wang W."/>
            <person name="Yang Q."/>
            <person name="Chen L."/>
            <person name="Sun Z."/>
            <person name="Wang K."/>
            <person name="Pan B."/>
            <person name="Chen J."/>
            <person name="Bao Y."/>
            <person name="Liu F."/>
            <person name="Qi X."/>
            <person name="Gang D.R."/>
            <person name="Wen J."/>
            <person name="Li J."/>
        </authorList>
    </citation>
    <scope>NUCLEOTIDE SEQUENCE</scope>
    <source>
        <strain evidence="3">Dzin_1.0</strain>
    </source>
</reference>
<dbReference type="InterPro" id="IPR005019">
    <property type="entry name" value="Adenine_glyco"/>
</dbReference>
<dbReference type="AlphaFoldDB" id="A0A9D5D1V5"/>
<evidence type="ECO:0000313" key="3">
    <source>
        <dbReference type="EMBL" id="KAJ0982989.1"/>
    </source>
</evidence>
<dbReference type="Proteomes" id="UP001085076">
    <property type="component" value="Miscellaneous, Linkage group lg02"/>
</dbReference>
<keyword evidence="1" id="KW-0862">Zinc</keyword>
<sequence length="375" mass="41135">MAAAGVVFAEIPKSAEGGDDLLLSRYRMLDFSTVDGFMDGVGGVVDLGNIVEPPVIQTSTSIAPLGWTGHGITFACVIDINGRQVLQPAGNSVTIQVNKPVQKCNLSPPVSPKPKPQLKKSNDLISNNSKRFTGGAQLGLQFEYSCMTEMALPAGSIAAAQREQASLLQVQRKMKIAHYGRLSASKVAPLDHHSVHGAPQEEKRCSFITANSDPVYVAYHDEEWGVPVHEDEMLFELLVLAGAQVGSDWTTILKKRQDFSFTEKQIATISSNLRFDLAKVRGIVDNAKRILEVRKEFGTLDKYIWGFVNNKPIITGYKSCRKIPAKTSKSEAISKDLLRRGFRFVGPTIVHSFMQAAGLTNDHLLHCPRHHSLTN</sequence>
<keyword evidence="1" id="KW-0479">Metal-binding</keyword>
<dbReference type="Pfam" id="PF03352">
    <property type="entry name" value="Adenine_glyco"/>
    <property type="match status" value="1"/>
</dbReference>
<dbReference type="PANTHER" id="PTHR31116">
    <property type="entry name" value="OS04G0501200 PROTEIN"/>
    <property type="match status" value="1"/>
</dbReference>
<evidence type="ECO:0000256" key="1">
    <source>
        <dbReference type="PIRSR" id="PIRSR605019-1"/>
    </source>
</evidence>
<proteinExistence type="predicted"/>
<evidence type="ECO:0000313" key="4">
    <source>
        <dbReference type="Proteomes" id="UP001085076"/>
    </source>
</evidence>
<evidence type="ECO:0000256" key="2">
    <source>
        <dbReference type="SAM" id="MobiDB-lite"/>
    </source>
</evidence>
<organism evidence="3 4">
    <name type="scientific">Dioscorea zingiberensis</name>
    <dbReference type="NCBI Taxonomy" id="325984"/>
    <lineage>
        <taxon>Eukaryota</taxon>
        <taxon>Viridiplantae</taxon>
        <taxon>Streptophyta</taxon>
        <taxon>Embryophyta</taxon>
        <taxon>Tracheophyta</taxon>
        <taxon>Spermatophyta</taxon>
        <taxon>Magnoliopsida</taxon>
        <taxon>Liliopsida</taxon>
        <taxon>Dioscoreales</taxon>
        <taxon>Dioscoreaceae</taxon>
        <taxon>Dioscorea</taxon>
    </lineage>
</organism>
<dbReference type="PANTHER" id="PTHR31116:SF4">
    <property type="entry name" value="DNA GLYCOSYLASE SUPERFAMILY PROTEIN"/>
    <property type="match status" value="1"/>
</dbReference>
<reference evidence="3" key="1">
    <citation type="submission" date="2021-03" db="EMBL/GenBank/DDBJ databases">
        <authorList>
            <person name="Li Z."/>
            <person name="Yang C."/>
        </authorList>
    </citation>
    <scope>NUCLEOTIDE SEQUENCE</scope>
    <source>
        <strain evidence="3">Dzin_1.0</strain>
        <tissue evidence="3">Leaf</tissue>
    </source>
</reference>
<feature type="binding site" evidence="1">
    <location>
        <position position="363"/>
    </location>
    <ligand>
        <name>Zn(2+)</name>
        <dbReference type="ChEBI" id="CHEBI:29105"/>
    </ligand>
</feature>
<feature type="binding site" evidence="1">
    <location>
        <position position="205"/>
    </location>
    <ligand>
        <name>Zn(2+)</name>
        <dbReference type="ChEBI" id="CHEBI:29105"/>
    </ligand>
</feature>
<comment type="caution">
    <text evidence="3">The sequence shown here is derived from an EMBL/GenBank/DDBJ whole genome shotgun (WGS) entry which is preliminary data.</text>
</comment>
<dbReference type="InterPro" id="IPR011257">
    <property type="entry name" value="DNA_glycosylase"/>
</dbReference>
<dbReference type="GO" id="GO:0006284">
    <property type="term" value="P:base-excision repair"/>
    <property type="evidence" value="ECO:0007669"/>
    <property type="project" value="InterPro"/>
</dbReference>
<dbReference type="GO" id="GO:0008725">
    <property type="term" value="F:DNA-3-methyladenine glycosylase activity"/>
    <property type="evidence" value="ECO:0007669"/>
    <property type="project" value="InterPro"/>
</dbReference>
<accession>A0A9D5D1V5</accession>
<protein>
    <recommendedName>
        <fullName evidence="5">DNA-3-methyladenine glycosylase I</fullName>
    </recommendedName>
</protein>